<organism evidence="1">
    <name type="scientific">marine sediment metagenome</name>
    <dbReference type="NCBI Taxonomy" id="412755"/>
    <lineage>
        <taxon>unclassified sequences</taxon>
        <taxon>metagenomes</taxon>
        <taxon>ecological metagenomes</taxon>
    </lineage>
</organism>
<proteinExistence type="predicted"/>
<gene>
    <name evidence="1" type="ORF">S03H2_21081</name>
</gene>
<dbReference type="AlphaFoldDB" id="X1GKW8"/>
<protein>
    <submittedName>
        <fullName evidence="1">Uncharacterized protein</fullName>
    </submittedName>
</protein>
<evidence type="ECO:0000313" key="1">
    <source>
        <dbReference type="EMBL" id="GAH42274.1"/>
    </source>
</evidence>
<accession>X1GKW8</accession>
<reference evidence="1" key="1">
    <citation type="journal article" date="2014" name="Front. Microbiol.">
        <title>High frequency of phylogenetically diverse reductive dehalogenase-homologous genes in deep subseafloor sedimentary metagenomes.</title>
        <authorList>
            <person name="Kawai M."/>
            <person name="Futagami T."/>
            <person name="Toyoda A."/>
            <person name="Takaki Y."/>
            <person name="Nishi S."/>
            <person name="Hori S."/>
            <person name="Arai W."/>
            <person name="Tsubouchi T."/>
            <person name="Morono Y."/>
            <person name="Uchiyama I."/>
            <person name="Ito T."/>
            <person name="Fujiyama A."/>
            <person name="Inagaki F."/>
            <person name="Takami H."/>
        </authorList>
    </citation>
    <scope>NUCLEOTIDE SEQUENCE</scope>
    <source>
        <strain evidence="1">Expedition CK06-06</strain>
    </source>
</reference>
<dbReference type="EMBL" id="BARU01011186">
    <property type="protein sequence ID" value="GAH42274.1"/>
    <property type="molecule type" value="Genomic_DNA"/>
</dbReference>
<name>X1GKW8_9ZZZZ</name>
<feature type="non-terminal residue" evidence="1">
    <location>
        <position position="1"/>
    </location>
</feature>
<comment type="caution">
    <text evidence="1">The sequence shown here is derived from an EMBL/GenBank/DDBJ whole genome shotgun (WGS) entry which is preliminary data.</text>
</comment>
<sequence length="75" mass="8761">QRRVIEARKKMLGQPSIEIPDEIVELDEQIKKLKGELAALTARETVEPELELRASELAPLEYRYRQLLISFKLEK</sequence>